<dbReference type="GO" id="GO:0016020">
    <property type="term" value="C:membrane"/>
    <property type="evidence" value="ECO:0007669"/>
    <property type="project" value="UniProtKB-SubCell"/>
</dbReference>
<feature type="domain" description="Cation/H+ exchanger transmembrane" evidence="11">
    <location>
        <begin position="56"/>
        <end position="423"/>
    </location>
</feature>
<evidence type="ECO:0000256" key="1">
    <source>
        <dbReference type="ARBA" id="ARBA00004141"/>
    </source>
</evidence>
<reference evidence="13" key="1">
    <citation type="submission" date="2024-03" db="EMBL/GenBank/DDBJ databases">
        <title>WGS assembly of Saponaria officinalis var. Norfolk2.</title>
        <authorList>
            <person name="Jenkins J."/>
            <person name="Shu S."/>
            <person name="Grimwood J."/>
            <person name="Barry K."/>
            <person name="Goodstein D."/>
            <person name="Schmutz J."/>
            <person name="Leebens-Mack J."/>
            <person name="Osbourn A."/>
        </authorList>
    </citation>
    <scope>NUCLEOTIDE SEQUENCE [LARGE SCALE GENOMIC DNA]</scope>
    <source>
        <strain evidence="13">JIC</strain>
    </source>
</reference>
<dbReference type="Proteomes" id="UP001443914">
    <property type="component" value="Unassembled WGS sequence"/>
</dbReference>
<comment type="subcellular location">
    <subcellularLocation>
        <location evidence="1">Membrane</location>
        <topology evidence="1">Multi-pass membrane protein</topology>
    </subcellularLocation>
</comment>
<dbReference type="InterPro" id="IPR006153">
    <property type="entry name" value="Cation/H_exchanger_TM"/>
</dbReference>
<dbReference type="GO" id="GO:0006813">
    <property type="term" value="P:potassium ion transport"/>
    <property type="evidence" value="ECO:0007669"/>
    <property type="project" value="UniProtKB-KW"/>
</dbReference>
<feature type="transmembrane region" description="Helical" evidence="10">
    <location>
        <begin position="104"/>
        <end position="121"/>
    </location>
</feature>
<dbReference type="GO" id="GO:0006885">
    <property type="term" value="P:regulation of pH"/>
    <property type="evidence" value="ECO:0007669"/>
    <property type="project" value="TreeGrafter"/>
</dbReference>
<keyword evidence="2" id="KW-0813">Transport</keyword>
<dbReference type="GO" id="GO:1902600">
    <property type="term" value="P:proton transmembrane transport"/>
    <property type="evidence" value="ECO:0007669"/>
    <property type="project" value="InterPro"/>
</dbReference>
<dbReference type="InterPro" id="IPR057290">
    <property type="entry name" value="CHX17_C"/>
</dbReference>
<comment type="caution">
    <text evidence="13">The sequence shown here is derived from an EMBL/GenBank/DDBJ whole genome shotgun (WGS) entry which is preliminary data.</text>
</comment>
<feature type="transmembrane region" description="Helical" evidence="10">
    <location>
        <begin position="38"/>
        <end position="59"/>
    </location>
</feature>
<evidence type="ECO:0000259" key="12">
    <source>
        <dbReference type="Pfam" id="PF23259"/>
    </source>
</evidence>
<feature type="transmembrane region" description="Helical" evidence="10">
    <location>
        <begin position="375"/>
        <end position="394"/>
    </location>
</feature>
<dbReference type="InterPro" id="IPR050794">
    <property type="entry name" value="CPA2_transporter"/>
</dbReference>
<feature type="transmembrane region" description="Helical" evidence="10">
    <location>
        <begin position="406"/>
        <end position="428"/>
    </location>
</feature>
<dbReference type="Gene3D" id="1.20.1530.20">
    <property type="match status" value="1"/>
</dbReference>
<keyword evidence="14" id="KW-1185">Reference proteome</keyword>
<keyword evidence="4 10" id="KW-0812">Transmembrane</keyword>
<dbReference type="AlphaFoldDB" id="A0AAW1HJW0"/>
<feature type="transmembrane region" description="Helical" evidence="10">
    <location>
        <begin position="265"/>
        <end position="285"/>
    </location>
</feature>
<feature type="transmembrane region" description="Helical" evidence="10">
    <location>
        <begin position="231"/>
        <end position="253"/>
    </location>
</feature>
<dbReference type="PANTHER" id="PTHR32468">
    <property type="entry name" value="CATION/H + ANTIPORTER"/>
    <property type="match status" value="1"/>
</dbReference>
<evidence type="ECO:0000256" key="8">
    <source>
        <dbReference type="ARBA" id="ARBA00023136"/>
    </source>
</evidence>
<dbReference type="GO" id="GO:0015297">
    <property type="term" value="F:antiporter activity"/>
    <property type="evidence" value="ECO:0007669"/>
    <property type="project" value="InterPro"/>
</dbReference>
<dbReference type="PANTHER" id="PTHR32468:SF108">
    <property type="entry name" value="CATION_H(+) ANTIPORTER 15-LIKE"/>
    <property type="match status" value="1"/>
</dbReference>
<evidence type="ECO:0000256" key="10">
    <source>
        <dbReference type="SAM" id="Phobius"/>
    </source>
</evidence>
<dbReference type="Pfam" id="PF23259">
    <property type="entry name" value="CHX17_C"/>
    <property type="match status" value="1"/>
</dbReference>
<feature type="transmembrane region" description="Helical" evidence="10">
    <location>
        <begin position="133"/>
        <end position="158"/>
    </location>
</feature>
<keyword evidence="5" id="KW-0630">Potassium</keyword>
<evidence type="ECO:0000256" key="9">
    <source>
        <dbReference type="ARBA" id="ARBA00038341"/>
    </source>
</evidence>
<keyword evidence="7" id="KW-0406">Ion transport</keyword>
<keyword evidence="6 10" id="KW-1133">Transmembrane helix</keyword>
<dbReference type="Pfam" id="PF00999">
    <property type="entry name" value="Na_H_Exchanger"/>
    <property type="match status" value="1"/>
</dbReference>
<dbReference type="InterPro" id="IPR038770">
    <property type="entry name" value="Na+/solute_symporter_sf"/>
</dbReference>
<feature type="domain" description="Cation/H(+) antiporter C-terminal" evidence="12">
    <location>
        <begin position="621"/>
        <end position="768"/>
    </location>
</feature>
<organism evidence="13 14">
    <name type="scientific">Saponaria officinalis</name>
    <name type="common">Common soapwort</name>
    <name type="synonym">Lychnis saponaria</name>
    <dbReference type="NCBI Taxonomy" id="3572"/>
    <lineage>
        <taxon>Eukaryota</taxon>
        <taxon>Viridiplantae</taxon>
        <taxon>Streptophyta</taxon>
        <taxon>Embryophyta</taxon>
        <taxon>Tracheophyta</taxon>
        <taxon>Spermatophyta</taxon>
        <taxon>Magnoliopsida</taxon>
        <taxon>eudicotyledons</taxon>
        <taxon>Gunneridae</taxon>
        <taxon>Pentapetalae</taxon>
        <taxon>Caryophyllales</taxon>
        <taxon>Caryophyllaceae</taxon>
        <taxon>Caryophylleae</taxon>
        <taxon>Saponaria</taxon>
    </lineage>
</organism>
<accession>A0AAW1HJW0</accession>
<dbReference type="EMBL" id="JBDFQZ010000011">
    <property type="protein sequence ID" value="KAK9676627.1"/>
    <property type="molecule type" value="Genomic_DNA"/>
</dbReference>
<feature type="transmembrane region" description="Helical" evidence="10">
    <location>
        <begin position="164"/>
        <end position="185"/>
    </location>
</feature>
<protein>
    <recommendedName>
        <fullName evidence="15">Cation/H+ exchanger domain-containing protein</fullName>
    </recommendedName>
</protein>
<gene>
    <name evidence="13" type="ORF">RND81_11G089300</name>
</gene>
<feature type="transmembrane region" description="Helical" evidence="10">
    <location>
        <begin position="66"/>
        <end position="84"/>
    </location>
</feature>
<evidence type="ECO:0000256" key="5">
    <source>
        <dbReference type="ARBA" id="ARBA00022958"/>
    </source>
</evidence>
<feature type="transmembrane region" description="Helical" evidence="10">
    <location>
        <begin position="197"/>
        <end position="219"/>
    </location>
</feature>
<keyword evidence="8 10" id="KW-0472">Membrane</keyword>
<dbReference type="GO" id="GO:0012505">
    <property type="term" value="C:endomembrane system"/>
    <property type="evidence" value="ECO:0007669"/>
    <property type="project" value="TreeGrafter"/>
</dbReference>
<name>A0AAW1HJW0_SAPOF</name>
<feature type="transmembrane region" description="Helical" evidence="10">
    <location>
        <begin position="345"/>
        <end position="368"/>
    </location>
</feature>
<evidence type="ECO:0000256" key="3">
    <source>
        <dbReference type="ARBA" id="ARBA00022538"/>
    </source>
</evidence>
<evidence type="ECO:0000256" key="6">
    <source>
        <dbReference type="ARBA" id="ARBA00022989"/>
    </source>
</evidence>
<evidence type="ECO:0000256" key="4">
    <source>
        <dbReference type="ARBA" id="ARBA00022692"/>
    </source>
</evidence>
<evidence type="ECO:0000313" key="14">
    <source>
        <dbReference type="Proteomes" id="UP001443914"/>
    </source>
</evidence>
<evidence type="ECO:0008006" key="15">
    <source>
        <dbReference type="Google" id="ProtNLM"/>
    </source>
</evidence>
<evidence type="ECO:0000256" key="2">
    <source>
        <dbReference type="ARBA" id="ARBA00022448"/>
    </source>
</evidence>
<evidence type="ECO:0000313" key="13">
    <source>
        <dbReference type="EMBL" id="KAK9676627.1"/>
    </source>
</evidence>
<comment type="similarity">
    <text evidence="9">Belongs to the monovalent cation:proton antiporter 2 (CPA2) transporter (TC 2.A.37) family. CHX (TC 2.A.37.4) subfamily.</text>
</comment>
<sequence length="785" mass="89192">MSFDWNYIHRELKCEKNFEKLFHGNGGIFYGDISIERVLPFTLVRLTLFFTISQSLHYIFKPLKQVEYVSNIMAGIILGPSVLGKYREYNNITDNASHVNFINVMAYVGLLYHVFIVAVKTDSAMVLRFRKKYWIMGISSMFAQFLIMLILLIILHPISAKQSMYIYVIALQISTTWFINLVSVIEELNLLTTEFGQLSLSLALTNEFMMWVCAFGILFRKTSKFELVKMISPLLTMMLLIFGIVRPTLLWIIKRLPRGQPVKDTYIIFTLLGAGIIACICDILVGSPLMGIIFIGLVVPHGPPLGLAIVERGETFVKTCLLPFFFLGVGYSVNFDFKDLKAQALYQLIIIIGHLTKTLTVTMCAMWYNLKPQQGFALGVIMNTSGIVHAMSYWSQWTREKTDNYIFSQLIISSVVVTSIATPLALYFHKQSRKDSNSIRGFHLSVQSALMSSKMHVLVCIDNEDDITGFMNLIKASNPTESHPINVYIVHLVELVGQAAPMLVPHKKHNRLCSYNGCVHISNAMNSFYDDISEGGLTVQLLTMIAPFASIYESICKLAEEKMIPLVIVPFIYKSLNHFGISASSQLNCKLQQQTPCTLGIFVNKGTSNNKKLNLPHFTYNVAVIFCGGEDDREVLTYANRMSTHPGVSITMLRIFVQEYYDHKNEDEILLDNSVVEKFKDNIINNNNECYLYEEFHIEEWLQTINVVESHQKSYDLVMVGRRHGQQVLLEDDLYVLSENPELGEIGELIFSGDIQWENTSFLVMQHCMGVDREPLGNVVFLDDS</sequence>
<proteinExistence type="inferred from homology"/>
<feature type="transmembrane region" description="Helical" evidence="10">
    <location>
        <begin position="316"/>
        <end position="333"/>
    </location>
</feature>
<keyword evidence="3" id="KW-0633">Potassium transport</keyword>
<evidence type="ECO:0000256" key="7">
    <source>
        <dbReference type="ARBA" id="ARBA00023065"/>
    </source>
</evidence>
<evidence type="ECO:0000259" key="11">
    <source>
        <dbReference type="Pfam" id="PF00999"/>
    </source>
</evidence>